<reference evidence="1 2" key="1">
    <citation type="journal article" date="2021" name="Nat. Commun.">
        <title>Genetic determinants of endophytism in the Arabidopsis root mycobiome.</title>
        <authorList>
            <person name="Mesny F."/>
            <person name="Miyauchi S."/>
            <person name="Thiergart T."/>
            <person name="Pickel B."/>
            <person name="Atanasova L."/>
            <person name="Karlsson M."/>
            <person name="Huettel B."/>
            <person name="Barry K.W."/>
            <person name="Haridas S."/>
            <person name="Chen C."/>
            <person name="Bauer D."/>
            <person name="Andreopoulos W."/>
            <person name="Pangilinan J."/>
            <person name="LaButti K."/>
            <person name="Riley R."/>
            <person name="Lipzen A."/>
            <person name="Clum A."/>
            <person name="Drula E."/>
            <person name="Henrissat B."/>
            <person name="Kohler A."/>
            <person name="Grigoriev I.V."/>
            <person name="Martin F.M."/>
            <person name="Hacquard S."/>
        </authorList>
    </citation>
    <scope>NUCLEOTIDE SEQUENCE [LARGE SCALE GENOMIC DNA]</scope>
    <source>
        <strain evidence="1 2">MPI-SDFR-AT-0079</strain>
    </source>
</reference>
<comment type="caution">
    <text evidence="1">The sequence shown here is derived from an EMBL/GenBank/DDBJ whole genome shotgun (WGS) entry which is preliminary data.</text>
</comment>
<evidence type="ECO:0000313" key="1">
    <source>
        <dbReference type="EMBL" id="KAH6651289.1"/>
    </source>
</evidence>
<accession>A0ACB7PQ03</accession>
<dbReference type="EMBL" id="JAGIZQ010000001">
    <property type="protein sequence ID" value="KAH6651289.1"/>
    <property type="molecule type" value="Genomic_DNA"/>
</dbReference>
<keyword evidence="2" id="KW-1185">Reference proteome</keyword>
<sequence>MTTYHAGHGDCNIIDFCQVPPSEATQRNVKDVWRRVLIDTGFHKKEGAVAEGIYGALVNRAVPLYKPSSSPNTIPDVPSLREMQITHFDADHIGNAGKVLEILEDQGIFDEWQRRDETYKCDVTCVDIPALWPTLCVTFDGAAKEGNGAWAVTFLITGLHSWKTNMSGIRFYQHAECTWSHILDSDGEPVETGDWIDPTSDDDTSKLKITWDQRLLARYRKKEDPELTATLQIDLSLFEGDRIDIGKVVDSNHHMLYDFKFEVAKIYNQALQSILQNAFNTDGPTSAKKARRGLECLYSGGNEGVQVLPDEDVHKRLYQILVDQVELLEDVVDFVPPQVGARVSIPGYKAENEDGHLQQYAAQSVVSPNHSMQSDLKRYMVADILANGQNDGGGDVEIDIRSVILNRASIVTIFNRPSRHLPKGYDPEGGFRMLFTGDAYDQGCDIRRTIYSWQQTKPLPPLWLSVLKIPHHGSSVTAYSDFYEFVRAEVYIICANHEHTSANPRYSSLRAIIQGFSTSGPNDFYRARPSGEPFRIFMSNPAAEKDIEDNKGKITRTSAIREIVNSVSYMPGAACNYEVWRLNPRANQRGIARGAKSTPYGSIVFYRDTNGAMREFFDPLEWECIAKPRSQTPSRGR</sequence>
<organism evidence="1 2">
    <name type="scientific">Chaetomium tenue</name>
    <dbReference type="NCBI Taxonomy" id="1854479"/>
    <lineage>
        <taxon>Eukaryota</taxon>
        <taxon>Fungi</taxon>
        <taxon>Dikarya</taxon>
        <taxon>Ascomycota</taxon>
        <taxon>Pezizomycotina</taxon>
        <taxon>Sordariomycetes</taxon>
        <taxon>Sordariomycetidae</taxon>
        <taxon>Sordariales</taxon>
        <taxon>Chaetomiaceae</taxon>
        <taxon>Chaetomium</taxon>
    </lineage>
</organism>
<gene>
    <name evidence="1" type="ORF">F5144DRAFT_559036</name>
</gene>
<dbReference type="Proteomes" id="UP000724584">
    <property type="component" value="Unassembled WGS sequence"/>
</dbReference>
<proteinExistence type="predicted"/>
<protein>
    <submittedName>
        <fullName evidence="1">Uncharacterized protein</fullName>
    </submittedName>
</protein>
<name>A0ACB7PQ03_9PEZI</name>
<evidence type="ECO:0000313" key="2">
    <source>
        <dbReference type="Proteomes" id="UP000724584"/>
    </source>
</evidence>